<dbReference type="GO" id="GO:0030027">
    <property type="term" value="C:lamellipodium"/>
    <property type="evidence" value="ECO:0007669"/>
    <property type="project" value="TreeGrafter"/>
</dbReference>
<keyword evidence="3" id="KW-1185">Reference proteome</keyword>
<proteinExistence type="predicted"/>
<evidence type="ECO:0000256" key="1">
    <source>
        <dbReference type="SAM" id="MobiDB-lite"/>
    </source>
</evidence>
<sequence length="438" mass="49573">MDSDSDTHFSEDSEDSEETDNNEEVLFNARLQRIRENNPATTSLHAEGEDTFIHNLSNEVWEQLGNDIANNIYFKSLVLYSGALNDQKMKLLFRGLTRSNTIRDTQLFENGFSVAGVRSMVPFLRNSNNLNYLDLDDNNIQSEGFNILFSALRNKPIETLRCSRCSLESIEIDIDCFPKQLTTLHLDGNNINTDGCRELAKLLERGESSLTALHLDNNNINDDGVEILVDALQNNTSLEVLYLRENDGISVEGMKACLRLVNDISSINATLQSNHTLRKLHVKDYDRKEVAQTHINIATLINERNQYNPEAAGKEKVIASQLDSETRAELAYLQGVNRSLYSEINPLHLPEVLALVGQHHGQELLYVALTSSIAGVISTVNRKECIQQRRAYHAAKLEELDAELAAINESERDVVGVESGESRSSKRRRKWWWGLWDR</sequence>
<accession>A0AAD8YIX5</accession>
<feature type="compositionally biased region" description="Basic and acidic residues" evidence="1">
    <location>
        <begin position="1"/>
        <end position="11"/>
    </location>
</feature>
<dbReference type="AlphaFoldDB" id="A0AAD8YIX5"/>
<comment type="caution">
    <text evidence="2">The sequence shown here is derived from an EMBL/GenBank/DDBJ whole genome shotgun (WGS) entry which is preliminary data.</text>
</comment>
<dbReference type="EMBL" id="JATAAI010000004">
    <property type="protein sequence ID" value="KAK1746137.1"/>
    <property type="molecule type" value="Genomic_DNA"/>
</dbReference>
<dbReference type="PANTHER" id="PTHR24112:SF66">
    <property type="entry name" value="LEUCINE-RICH REPEAT, ISOFORM F"/>
    <property type="match status" value="1"/>
</dbReference>
<dbReference type="Proteomes" id="UP001224775">
    <property type="component" value="Unassembled WGS sequence"/>
</dbReference>
<dbReference type="SMART" id="SM00368">
    <property type="entry name" value="LRR_RI"/>
    <property type="match status" value="4"/>
</dbReference>
<protein>
    <submittedName>
        <fullName evidence="2">Leucine-rich repeat protein</fullName>
    </submittedName>
</protein>
<dbReference type="InterPro" id="IPR001611">
    <property type="entry name" value="Leu-rich_rpt"/>
</dbReference>
<feature type="region of interest" description="Disordered" evidence="1">
    <location>
        <begin position="1"/>
        <end position="23"/>
    </location>
</feature>
<reference evidence="2" key="1">
    <citation type="submission" date="2023-06" db="EMBL/GenBank/DDBJ databases">
        <title>Survivors Of The Sea: Transcriptome response of Skeletonema marinoi to long-term dormancy.</title>
        <authorList>
            <person name="Pinder M.I.M."/>
            <person name="Kourtchenko O."/>
            <person name="Robertson E.K."/>
            <person name="Larsson T."/>
            <person name="Maumus F."/>
            <person name="Osuna-Cruz C.M."/>
            <person name="Vancaester E."/>
            <person name="Stenow R."/>
            <person name="Vandepoele K."/>
            <person name="Ploug H."/>
            <person name="Bruchert V."/>
            <person name="Godhe A."/>
            <person name="Topel M."/>
        </authorList>
    </citation>
    <scope>NUCLEOTIDE SEQUENCE</scope>
    <source>
        <strain evidence="2">R05AC</strain>
    </source>
</reference>
<name>A0AAD8YIX5_9STRA</name>
<dbReference type="SUPFAM" id="SSF52047">
    <property type="entry name" value="RNI-like"/>
    <property type="match status" value="1"/>
</dbReference>
<dbReference type="GO" id="GO:0005886">
    <property type="term" value="C:plasma membrane"/>
    <property type="evidence" value="ECO:0007669"/>
    <property type="project" value="TreeGrafter"/>
</dbReference>
<dbReference type="InterPro" id="IPR051279">
    <property type="entry name" value="PP1-Reg/Actin-Interact_Protein"/>
</dbReference>
<gene>
    <name evidence="2" type="ORF">QTG54_002744</name>
</gene>
<dbReference type="GO" id="GO:0016477">
    <property type="term" value="P:cell migration"/>
    <property type="evidence" value="ECO:0007669"/>
    <property type="project" value="TreeGrafter"/>
</dbReference>
<dbReference type="Pfam" id="PF13516">
    <property type="entry name" value="LRR_6"/>
    <property type="match status" value="4"/>
</dbReference>
<dbReference type="InterPro" id="IPR032675">
    <property type="entry name" value="LRR_dom_sf"/>
</dbReference>
<dbReference type="GO" id="GO:0034315">
    <property type="term" value="P:regulation of Arp2/3 complex-mediated actin nucleation"/>
    <property type="evidence" value="ECO:0007669"/>
    <property type="project" value="TreeGrafter"/>
</dbReference>
<evidence type="ECO:0000313" key="2">
    <source>
        <dbReference type="EMBL" id="KAK1746137.1"/>
    </source>
</evidence>
<evidence type="ECO:0000313" key="3">
    <source>
        <dbReference type="Proteomes" id="UP001224775"/>
    </source>
</evidence>
<dbReference type="PANTHER" id="PTHR24112">
    <property type="entry name" value="LEUCINE-RICH REPEAT, ISOFORM F-RELATED"/>
    <property type="match status" value="1"/>
</dbReference>
<feature type="compositionally biased region" description="Acidic residues" evidence="1">
    <location>
        <begin position="12"/>
        <end position="23"/>
    </location>
</feature>
<dbReference type="Gene3D" id="3.80.10.10">
    <property type="entry name" value="Ribonuclease Inhibitor"/>
    <property type="match status" value="2"/>
</dbReference>
<organism evidence="2 3">
    <name type="scientific">Skeletonema marinoi</name>
    <dbReference type="NCBI Taxonomy" id="267567"/>
    <lineage>
        <taxon>Eukaryota</taxon>
        <taxon>Sar</taxon>
        <taxon>Stramenopiles</taxon>
        <taxon>Ochrophyta</taxon>
        <taxon>Bacillariophyta</taxon>
        <taxon>Coscinodiscophyceae</taxon>
        <taxon>Thalassiosirophycidae</taxon>
        <taxon>Thalassiosirales</taxon>
        <taxon>Skeletonemataceae</taxon>
        <taxon>Skeletonema</taxon>
        <taxon>Skeletonema marinoi-dohrnii complex</taxon>
    </lineage>
</organism>